<dbReference type="InterPro" id="IPR051200">
    <property type="entry name" value="Host-pathogen_enzymatic-act"/>
</dbReference>
<dbReference type="EMBL" id="CP001807">
    <property type="protein sequence ID" value="ACY49546.1"/>
    <property type="molecule type" value="Genomic_DNA"/>
</dbReference>
<evidence type="ECO:0000256" key="1">
    <source>
        <dbReference type="SAM" id="SignalP"/>
    </source>
</evidence>
<dbReference type="Gene3D" id="2.130.10.10">
    <property type="entry name" value="YVTN repeat-like/Quinoprotein amine dehydrogenase"/>
    <property type="match status" value="1"/>
</dbReference>
<proteinExistence type="predicted"/>
<gene>
    <name evidence="2" type="ordered locus">Rmar_2674</name>
</gene>
<dbReference type="eggNOG" id="COG3391">
    <property type="taxonomic scope" value="Bacteria"/>
</dbReference>
<dbReference type="PANTHER" id="PTHR47197:SF3">
    <property type="entry name" value="DIHYDRO-HEME D1 DEHYDROGENASE"/>
    <property type="match status" value="1"/>
</dbReference>
<accession>D0MGI3</accession>
<name>D0MGI3_RHOM4</name>
<dbReference type="STRING" id="518766.Rmar_2674"/>
<keyword evidence="1" id="KW-0732">Signal</keyword>
<dbReference type="KEGG" id="rmr:Rmar_2674"/>
<reference evidence="2 3" key="1">
    <citation type="journal article" date="2009" name="Stand. Genomic Sci.">
        <title>Complete genome sequence of Rhodothermus marinus type strain (R-10).</title>
        <authorList>
            <person name="Nolan M."/>
            <person name="Tindall B.J."/>
            <person name="Pomrenke H."/>
            <person name="Lapidus A."/>
            <person name="Copeland A."/>
            <person name="Glavina Del Rio T."/>
            <person name="Lucas S."/>
            <person name="Chen F."/>
            <person name="Tice H."/>
            <person name="Cheng J.F."/>
            <person name="Saunders E."/>
            <person name="Han C."/>
            <person name="Bruce D."/>
            <person name="Goodwin L."/>
            <person name="Chain P."/>
            <person name="Pitluck S."/>
            <person name="Ovchinikova G."/>
            <person name="Pati A."/>
            <person name="Ivanova N."/>
            <person name="Mavromatis K."/>
            <person name="Chen A."/>
            <person name="Palaniappan K."/>
            <person name="Land M."/>
            <person name="Hauser L."/>
            <person name="Chang Y.J."/>
            <person name="Jeffries C.D."/>
            <person name="Brettin T."/>
            <person name="Goker M."/>
            <person name="Bristow J."/>
            <person name="Eisen J.A."/>
            <person name="Markowitz V."/>
            <person name="Hugenholtz P."/>
            <person name="Kyrpides N.C."/>
            <person name="Klenk H.P."/>
            <person name="Detter J.C."/>
        </authorList>
    </citation>
    <scope>NUCLEOTIDE SEQUENCE [LARGE SCALE GENOMIC DNA]</scope>
    <source>
        <strain evidence="3">ATCC 43812 / DSM 4252 / R-10</strain>
    </source>
</reference>
<feature type="signal peptide" evidence="1">
    <location>
        <begin position="1"/>
        <end position="22"/>
    </location>
</feature>
<organism evidence="2 3">
    <name type="scientific">Rhodothermus marinus (strain ATCC 43812 / DSM 4252 / R-10)</name>
    <name type="common">Rhodothermus obamensis</name>
    <dbReference type="NCBI Taxonomy" id="518766"/>
    <lineage>
        <taxon>Bacteria</taxon>
        <taxon>Pseudomonadati</taxon>
        <taxon>Rhodothermota</taxon>
        <taxon>Rhodothermia</taxon>
        <taxon>Rhodothermales</taxon>
        <taxon>Rhodothermaceae</taxon>
        <taxon>Rhodothermus</taxon>
    </lineage>
</organism>
<sequence length="373" mass="39099">MMRRLLLLIALPLLVLSGCDLLGSEDDGEQLVTTGVLVGNGGNFSDQNGSLTFYNPANGQTATLALNAFVQSLTLHEGRAYVVLNTFSVGHVAVVDVATQQLVGRIEGLPNPRYLAFAADNKAYVTNMIFGGNGLVFAVDPAALNIVVDSIEVGPYPEGVVAHEGRVYVANYGSLGAGRTISVIDAATDQVVATLEPGCDGPKALFIDEEEELVVVCQGKTVYNEDYSAIIEQTNGQVVFMNPATGAVTARLTFDVQLGSANGTQVAYYAPAAEELYAISSASNQIFRIDTDANALAATLSVPEAADLSALSAVAYDAAQRRLYVARLAAGPNGAPDYTAAGAVVILDRNGRQVGRFTVGPAPSHIELVQETR</sequence>
<evidence type="ECO:0008006" key="4">
    <source>
        <dbReference type="Google" id="ProtNLM"/>
    </source>
</evidence>
<evidence type="ECO:0000313" key="2">
    <source>
        <dbReference type="EMBL" id="ACY49546.1"/>
    </source>
</evidence>
<feature type="chain" id="PRO_5003011314" description="YncE family protein" evidence="1">
    <location>
        <begin position="23"/>
        <end position="373"/>
    </location>
</feature>
<dbReference type="RefSeq" id="WP_012845156.1">
    <property type="nucleotide sequence ID" value="NC_013501.1"/>
</dbReference>
<evidence type="ECO:0000313" key="3">
    <source>
        <dbReference type="Proteomes" id="UP000002221"/>
    </source>
</evidence>
<dbReference type="InterPro" id="IPR015943">
    <property type="entry name" value="WD40/YVTN_repeat-like_dom_sf"/>
</dbReference>
<dbReference type="Proteomes" id="UP000002221">
    <property type="component" value="Chromosome"/>
</dbReference>
<dbReference type="HOGENOM" id="CLU_692407_0_0_10"/>
<protein>
    <recommendedName>
        <fullName evidence="4">YncE family protein</fullName>
    </recommendedName>
</protein>
<keyword evidence="3" id="KW-1185">Reference proteome</keyword>
<dbReference type="PROSITE" id="PS51257">
    <property type="entry name" value="PROKAR_LIPOPROTEIN"/>
    <property type="match status" value="1"/>
</dbReference>
<dbReference type="PANTHER" id="PTHR47197">
    <property type="entry name" value="PROTEIN NIRF"/>
    <property type="match status" value="1"/>
</dbReference>
<dbReference type="SUPFAM" id="SSF63829">
    <property type="entry name" value="Calcium-dependent phosphotriesterase"/>
    <property type="match status" value="1"/>
</dbReference>
<dbReference type="AlphaFoldDB" id="D0MGI3"/>